<organism evidence="4 5">
    <name type="scientific">Thiobacillus denitrificans (strain ATCC 25259 / T1)</name>
    <dbReference type="NCBI Taxonomy" id="292415"/>
    <lineage>
        <taxon>Bacteria</taxon>
        <taxon>Pseudomonadati</taxon>
        <taxon>Pseudomonadota</taxon>
        <taxon>Betaproteobacteria</taxon>
        <taxon>Nitrosomonadales</taxon>
        <taxon>Thiobacillaceae</taxon>
        <taxon>Thiobacillus</taxon>
    </lineage>
</organism>
<dbReference type="KEGG" id="tbd:Tbd_1931"/>
<dbReference type="PANTHER" id="PTHR10188:SF13">
    <property type="entry name" value="ISOASPARTYL PEPTIDASE_L-ASPARAGINASE 2-RELATED"/>
    <property type="match status" value="1"/>
</dbReference>
<dbReference type="InterPro" id="IPR029055">
    <property type="entry name" value="Ntn_hydrolases_N"/>
</dbReference>
<evidence type="ECO:0000256" key="1">
    <source>
        <dbReference type="PIRSR" id="PIRSR600246-1"/>
    </source>
</evidence>
<dbReference type="PANTHER" id="PTHR10188">
    <property type="entry name" value="L-ASPARAGINASE"/>
    <property type="match status" value="1"/>
</dbReference>
<accession>Q3SHK2</accession>
<dbReference type="Gene3D" id="3.60.20.30">
    <property type="entry name" value="(Glycosyl)asparaginase"/>
    <property type="match status" value="1"/>
</dbReference>
<evidence type="ECO:0000256" key="2">
    <source>
        <dbReference type="PIRSR" id="PIRSR600246-2"/>
    </source>
</evidence>
<dbReference type="EMBL" id="CP000116">
    <property type="protein sequence ID" value="AAZ97884.1"/>
    <property type="molecule type" value="Genomic_DNA"/>
</dbReference>
<dbReference type="AlphaFoldDB" id="Q3SHK2"/>
<feature type="active site" description="Nucleophile" evidence="1">
    <location>
        <position position="224"/>
    </location>
</feature>
<evidence type="ECO:0000256" key="3">
    <source>
        <dbReference type="PIRSR" id="PIRSR600246-3"/>
    </source>
</evidence>
<dbReference type="Pfam" id="PF01112">
    <property type="entry name" value="Asparaginase_2"/>
    <property type="match status" value="1"/>
</dbReference>
<dbReference type="STRING" id="292415.Tbd_1931"/>
<dbReference type="CDD" id="cd04703">
    <property type="entry name" value="Asparaginase_2_like_1"/>
    <property type="match status" value="1"/>
</dbReference>
<proteinExistence type="predicted"/>
<evidence type="ECO:0000313" key="5">
    <source>
        <dbReference type="Proteomes" id="UP000008291"/>
    </source>
</evidence>
<dbReference type="Proteomes" id="UP000008291">
    <property type="component" value="Chromosome"/>
</dbReference>
<dbReference type="GO" id="GO:0016787">
    <property type="term" value="F:hydrolase activity"/>
    <property type="evidence" value="ECO:0007669"/>
    <property type="project" value="InterPro"/>
</dbReference>
<evidence type="ECO:0000313" key="4">
    <source>
        <dbReference type="EMBL" id="AAZ97884.1"/>
    </source>
</evidence>
<dbReference type="SUPFAM" id="SSF56235">
    <property type="entry name" value="N-terminal nucleophile aminohydrolases (Ntn hydrolases)"/>
    <property type="match status" value="1"/>
</dbReference>
<dbReference type="RefSeq" id="WP_011312443.1">
    <property type="nucleotide sequence ID" value="NC_007404.1"/>
</dbReference>
<dbReference type="InterPro" id="IPR000246">
    <property type="entry name" value="Peptidase_T2"/>
</dbReference>
<sequence length="341" mass="35104">MLEPRLPTGRAAPRGVFAMPIDGGEGGAAGEIDVRPAELGQSGGFQPLVVVHGGAGAPMTWLDGCTHAAEAGAAVLKNGLDALSAAIASVIALEADGRFNAGLGASLKLDGDAVEMDAAVMDSTGRLGAVAALQDVRHPVLAARAVADTAHWLLVGDGAREFAARCSLTGNHEPSARARERYAEVVSELARFWCESPDADLPLRRFWNYALPWDEALKKWGCGTVGAVVRDATGQLAVATSTGGAVPALRGRVGDTPIIGSGFYAGPRAAVAVTGAGEQIVRTLLANTVYRWIETGLPPADALKQGLALFPPDVDIGIIAVSERESAGLSSRGMPWCQAAV</sequence>
<reference evidence="4 5" key="1">
    <citation type="journal article" date="2006" name="J. Bacteriol.">
        <title>The genome sequence of the obligately chemolithoautotrophic, facultatively anaerobic bacterium Thiobacillus denitrificans.</title>
        <authorList>
            <person name="Beller H.R."/>
            <person name="Chain P.S."/>
            <person name="Letain T.E."/>
            <person name="Chakicherla A."/>
            <person name="Larimer F.W."/>
            <person name="Richardson P.M."/>
            <person name="Coleman M.A."/>
            <person name="Wood A.P."/>
            <person name="Kelly D.P."/>
        </authorList>
    </citation>
    <scope>NUCLEOTIDE SEQUENCE [LARGE SCALE GENOMIC DNA]</scope>
    <source>
        <strain evidence="4 5">ATCC 25259</strain>
    </source>
</reference>
<name>Q3SHK2_THIDA</name>
<feature type="binding site" evidence="2">
    <location>
        <begin position="274"/>
        <end position="277"/>
    </location>
    <ligand>
        <name>substrate</name>
    </ligand>
</feature>
<dbReference type="eggNOG" id="COG1446">
    <property type="taxonomic scope" value="Bacteria"/>
</dbReference>
<gene>
    <name evidence="4" type="ordered locus">Tbd_1931</name>
</gene>
<feature type="site" description="Cleavage; by autolysis" evidence="3">
    <location>
        <begin position="223"/>
        <end position="224"/>
    </location>
</feature>
<keyword evidence="5" id="KW-1185">Reference proteome</keyword>
<feature type="binding site" evidence="2">
    <location>
        <begin position="252"/>
        <end position="255"/>
    </location>
    <ligand>
        <name>substrate</name>
    </ligand>
</feature>
<protein>
    <submittedName>
        <fullName evidence="4">Putative asparaginase</fullName>
    </submittedName>
</protein>
<dbReference type="HOGENOM" id="CLU_021603_1_2_4"/>